<feature type="domain" description="SAM" evidence="2">
    <location>
        <begin position="7"/>
        <end position="78"/>
    </location>
</feature>
<dbReference type="PROSITE" id="PS50105">
    <property type="entry name" value="SAM_DOMAIN"/>
    <property type="match status" value="1"/>
</dbReference>
<dbReference type="InterPro" id="IPR013761">
    <property type="entry name" value="SAM/pointed_sf"/>
</dbReference>
<reference evidence="3" key="1">
    <citation type="submission" date="2018-11" db="EMBL/GenBank/DDBJ databases">
        <authorList>
            <person name="Alioto T."/>
            <person name="Alioto T."/>
        </authorList>
    </citation>
    <scope>NUCLEOTIDE SEQUENCE</scope>
</reference>
<dbReference type="Proteomes" id="UP000596742">
    <property type="component" value="Unassembled WGS sequence"/>
</dbReference>
<feature type="region of interest" description="Disordered" evidence="1">
    <location>
        <begin position="359"/>
        <end position="386"/>
    </location>
</feature>
<dbReference type="InterPro" id="IPR001660">
    <property type="entry name" value="SAM"/>
</dbReference>
<dbReference type="AlphaFoldDB" id="A0A8B6G481"/>
<dbReference type="GO" id="GO:0005634">
    <property type="term" value="C:nucleus"/>
    <property type="evidence" value="ECO:0007669"/>
    <property type="project" value="TreeGrafter"/>
</dbReference>
<accession>A0A8B6G481</accession>
<evidence type="ECO:0000259" key="2">
    <source>
        <dbReference type="PROSITE" id="PS50105"/>
    </source>
</evidence>
<gene>
    <name evidence="3" type="ORF">MGAL_10B058966</name>
</gene>
<evidence type="ECO:0000313" key="4">
    <source>
        <dbReference type="Proteomes" id="UP000596742"/>
    </source>
</evidence>
<evidence type="ECO:0000256" key="1">
    <source>
        <dbReference type="SAM" id="MobiDB-lite"/>
    </source>
</evidence>
<dbReference type="EMBL" id="UYJE01007848">
    <property type="protein sequence ID" value="VDI58403.1"/>
    <property type="molecule type" value="Genomic_DNA"/>
</dbReference>
<dbReference type="InterPro" id="IPR039161">
    <property type="entry name" value="C19orf47-like"/>
</dbReference>
<dbReference type="SUPFAM" id="SSF47769">
    <property type="entry name" value="SAM/Pointed domain"/>
    <property type="match status" value="1"/>
</dbReference>
<dbReference type="Pfam" id="PF17740">
    <property type="entry name" value="DUF5577"/>
    <property type="match status" value="1"/>
</dbReference>
<dbReference type="Gene3D" id="1.10.150.50">
    <property type="entry name" value="Transcription Factor, Ets-1"/>
    <property type="match status" value="1"/>
</dbReference>
<dbReference type="Pfam" id="PF18017">
    <property type="entry name" value="SAM_4"/>
    <property type="match status" value="1"/>
</dbReference>
<evidence type="ECO:0000313" key="3">
    <source>
        <dbReference type="EMBL" id="VDI58403.1"/>
    </source>
</evidence>
<protein>
    <recommendedName>
        <fullName evidence="2">SAM domain-containing protein</fullName>
    </recommendedName>
</protein>
<dbReference type="PANTHER" id="PTHR21359">
    <property type="entry name" value="DUF5577 DOMAIN-CONTAINING PROTEIN"/>
    <property type="match status" value="1"/>
</dbReference>
<proteinExistence type="predicted"/>
<organism evidence="3 4">
    <name type="scientific">Mytilus galloprovincialis</name>
    <name type="common">Mediterranean mussel</name>
    <dbReference type="NCBI Taxonomy" id="29158"/>
    <lineage>
        <taxon>Eukaryota</taxon>
        <taxon>Metazoa</taxon>
        <taxon>Spiralia</taxon>
        <taxon>Lophotrochozoa</taxon>
        <taxon>Mollusca</taxon>
        <taxon>Bivalvia</taxon>
        <taxon>Autobranchia</taxon>
        <taxon>Pteriomorphia</taxon>
        <taxon>Mytilida</taxon>
        <taxon>Mytiloidea</taxon>
        <taxon>Mytilidae</taxon>
        <taxon>Mytilinae</taxon>
        <taxon>Mytilus</taxon>
    </lineage>
</organism>
<comment type="caution">
    <text evidence="3">The sequence shown here is derived from an EMBL/GenBank/DDBJ whole genome shotgun (WGS) entry which is preliminary data.</text>
</comment>
<sequence length="386" mass="41735">MASHAKPSGADTSYWIKFFTECGIPPSESTNYAITFTDNRIQKDMLMDLTKEYLTEMGISILGDVIAILKHAKAVHSQLAREKALQGTKNISATPRRQTAASRTVNHYLGNDPDAGPMNLPMVPKLSKELSARLGGAPPVEETGLRSTTVKLSKKLEEVVPVPKKRRVFPEHEGKYKITMPSGKTQKTKKLLAKAKKTDSVFARLGSETRQATVTQSGLLISSTAENTVFSRLGGKQSLKREATSTSLELDSDEDDEGAEQLAYAGIFKNTLSPAKKPKVPVMKKITITKQVTANVPAKKLPAKKLVATAGILSEDAEFQLNTGIKERLGKKTSLQEVSSTTDDIDATRSGAVYNRLGPKKATKVSKKPASPVGVFGRLGKPVTST</sequence>
<dbReference type="OrthoDB" id="10067653at2759"/>
<dbReference type="PANTHER" id="PTHR21359:SF1">
    <property type="entry name" value="DUF5577 DOMAIN-CONTAINING PROTEIN"/>
    <property type="match status" value="1"/>
</dbReference>
<dbReference type="InterPro" id="IPR040772">
    <property type="entry name" value="C19orf47_SAM"/>
</dbReference>
<keyword evidence="4" id="KW-1185">Reference proteome</keyword>
<name>A0A8B6G481_MYTGA</name>
<dbReference type="CDD" id="cd09531">
    <property type="entry name" value="SAM_CS047"/>
    <property type="match status" value="1"/>
</dbReference>
<dbReference type="InterPro" id="IPR041477">
    <property type="entry name" value="DUF5577"/>
</dbReference>